<keyword evidence="4" id="KW-0067">ATP-binding</keyword>
<evidence type="ECO:0000256" key="3">
    <source>
        <dbReference type="ARBA" id="ARBA00022777"/>
    </source>
</evidence>
<keyword evidence="2" id="KW-0547">Nucleotide-binding</keyword>
<dbReference type="SUPFAM" id="SSF63999">
    <property type="entry name" value="Thiamin pyrophosphokinase, catalytic domain"/>
    <property type="match status" value="1"/>
</dbReference>
<proteinExistence type="predicted"/>
<gene>
    <name evidence="6" type="ORF">BSOLF_2168</name>
</gene>
<dbReference type="EMBL" id="PEBX01000012">
    <property type="protein sequence ID" value="PTQ57136.1"/>
    <property type="molecule type" value="Genomic_DNA"/>
</dbReference>
<reference evidence="7" key="1">
    <citation type="journal article" date="2018" name="Sci. Rep.">
        <title>Lignite coal burning seam in the remote Altai Mountains harbors a hydrogen-driven thermophilic microbial community.</title>
        <authorList>
            <person name="Kadnikov V.V."/>
            <person name="Mardanov A.V."/>
            <person name="Ivasenko D.A."/>
            <person name="Antsiferov D.V."/>
            <person name="Beletsky A.V."/>
            <person name="Karnachuk O.V."/>
            <person name="Ravin N.V."/>
        </authorList>
    </citation>
    <scope>NUCLEOTIDE SEQUENCE [LARGE SCALE GENOMIC DNA]</scope>
</reference>
<evidence type="ECO:0008006" key="8">
    <source>
        <dbReference type="Google" id="ProtNLM"/>
    </source>
</evidence>
<dbReference type="GO" id="GO:0005524">
    <property type="term" value="F:ATP binding"/>
    <property type="evidence" value="ECO:0007669"/>
    <property type="project" value="UniProtKB-KW"/>
</dbReference>
<evidence type="ECO:0000256" key="4">
    <source>
        <dbReference type="ARBA" id="ARBA00022840"/>
    </source>
</evidence>
<dbReference type="InterPro" id="IPR036759">
    <property type="entry name" value="TPK_catalytic_sf"/>
</dbReference>
<dbReference type="Gene3D" id="3.40.50.10240">
    <property type="entry name" value="Thiamin pyrophosphokinase, catalytic domain"/>
    <property type="match status" value="1"/>
</dbReference>
<name>A0A2R6Y371_9BACL</name>
<dbReference type="Proteomes" id="UP000244338">
    <property type="component" value="Unassembled WGS sequence"/>
</dbReference>
<organism evidence="6 7">
    <name type="scientific">Candidatus Carbonibacillus altaicus</name>
    <dbReference type="NCBI Taxonomy" id="2163959"/>
    <lineage>
        <taxon>Bacteria</taxon>
        <taxon>Bacillati</taxon>
        <taxon>Bacillota</taxon>
        <taxon>Bacilli</taxon>
        <taxon>Bacillales</taxon>
        <taxon>Candidatus Carbonibacillus</taxon>
    </lineage>
</organism>
<dbReference type="GO" id="GO:0009229">
    <property type="term" value="P:thiamine diphosphate biosynthetic process"/>
    <property type="evidence" value="ECO:0007669"/>
    <property type="project" value="InterPro"/>
</dbReference>
<dbReference type="GO" id="GO:0004788">
    <property type="term" value="F:thiamine diphosphokinase activity"/>
    <property type="evidence" value="ECO:0007669"/>
    <property type="project" value="InterPro"/>
</dbReference>
<dbReference type="NCBIfam" id="NF040608">
    <property type="entry name" value="division_SteA"/>
    <property type="match status" value="1"/>
</dbReference>
<evidence type="ECO:0000256" key="1">
    <source>
        <dbReference type="ARBA" id="ARBA00022679"/>
    </source>
</evidence>
<evidence type="ECO:0000256" key="2">
    <source>
        <dbReference type="ARBA" id="ARBA00022741"/>
    </source>
</evidence>
<evidence type="ECO:0000313" key="7">
    <source>
        <dbReference type="Proteomes" id="UP000244338"/>
    </source>
</evidence>
<accession>A0A2R6Y371</accession>
<dbReference type="InterPro" id="IPR047795">
    <property type="entry name" value="Put_SteA-like"/>
</dbReference>
<dbReference type="GO" id="GO:0016301">
    <property type="term" value="F:kinase activity"/>
    <property type="evidence" value="ECO:0007669"/>
    <property type="project" value="UniProtKB-KW"/>
</dbReference>
<protein>
    <recommendedName>
        <fullName evidence="8">Thiamin pyrophosphokinase</fullName>
    </recommendedName>
</protein>
<sequence>MFLQHSDLDRLMAASIARKLPVAIVNLRPYLSGQYAAPGVYDLMETGIPLFETGDGAGRLLTFLKNYPVGHAVLWRRRLYITASDQMLMTVLRPVRPPTLQRELIRLKETWQARFRDIAYNTAVFMQQEVETMGAPYVWPAVTEQLKGKTVLILIRSATSEADLQALHQAYDLSDWMFIGVDGGADSLLTYGLRPHFVVGDFDSVSDRALTLSLERLLHVYADGRAPERERLLKLNLPFYTISVPGTSEDVAIRMAVESEAETIFVIGRHHTLLDALEKGRKGLSSTVLLTLMYGHRFDDLTGFADWQKRFAQKGHTAPDVPSVSDGTWTGTDTV</sequence>
<evidence type="ECO:0000256" key="5">
    <source>
        <dbReference type="SAM" id="MobiDB-lite"/>
    </source>
</evidence>
<feature type="region of interest" description="Disordered" evidence="5">
    <location>
        <begin position="316"/>
        <end position="335"/>
    </location>
</feature>
<keyword evidence="3" id="KW-0418">Kinase</keyword>
<comment type="caution">
    <text evidence="6">The sequence shown here is derived from an EMBL/GenBank/DDBJ whole genome shotgun (WGS) entry which is preliminary data.</text>
</comment>
<feature type="compositionally biased region" description="Polar residues" evidence="5">
    <location>
        <begin position="325"/>
        <end position="335"/>
    </location>
</feature>
<evidence type="ECO:0000313" key="6">
    <source>
        <dbReference type="EMBL" id="PTQ57136.1"/>
    </source>
</evidence>
<dbReference type="AlphaFoldDB" id="A0A2R6Y371"/>
<keyword evidence="1" id="KW-0808">Transferase</keyword>